<gene>
    <name evidence="2" type="ORF">GCM10010387_47880</name>
</gene>
<dbReference type="Gene3D" id="1.10.287.1060">
    <property type="entry name" value="ESAT-6-like"/>
    <property type="match status" value="1"/>
</dbReference>
<dbReference type="InterPro" id="IPR010310">
    <property type="entry name" value="T7SS_ESAT-6-like"/>
</dbReference>
<dbReference type="Proteomes" id="UP000630936">
    <property type="component" value="Unassembled WGS sequence"/>
</dbReference>
<dbReference type="InterPro" id="IPR036689">
    <property type="entry name" value="ESAT-6-like_sf"/>
</dbReference>
<evidence type="ECO:0000313" key="3">
    <source>
        <dbReference type="Proteomes" id="UP000630936"/>
    </source>
</evidence>
<organism evidence="2 3">
    <name type="scientific">Streptomyces inusitatus</name>
    <dbReference type="NCBI Taxonomy" id="68221"/>
    <lineage>
        <taxon>Bacteria</taxon>
        <taxon>Bacillati</taxon>
        <taxon>Actinomycetota</taxon>
        <taxon>Actinomycetes</taxon>
        <taxon>Kitasatosporales</taxon>
        <taxon>Streptomycetaceae</taxon>
        <taxon>Streptomyces</taxon>
    </lineage>
</organism>
<sequence length="99" mass="10645">MADNAGGNLVVTYASLDQAAATIDKQADRLDKSLDAIQAKIRSISSTFEGEAATAADNYHKQWDKETRMIHTALKGIARAVREAAPAYQAGDRKAAGYF</sequence>
<name>A0A918V0C1_9ACTN</name>
<protein>
    <recommendedName>
        <fullName evidence="1">ESAT-6-like protein</fullName>
    </recommendedName>
</protein>
<keyword evidence="3" id="KW-1185">Reference proteome</keyword>
<reference evidence="2" key="1">
    <citation type="journal article" date="2014" name="Int. J. Syst. Evol. Microbiol.">
        <title>Complete genome sequence of Corynebacterium casei LMG S-19264T (=DSM 44701T), isolated from a smear-ripened cheese.</title>
        <authorList>
            <consortium name="US DOE Joint Genome Institute (JGI-PGF)"/>
            <person name="Walter F."/>
            <person name="Albersmeier A."/>
            <person name="Kalinowski J."/>
            <person name="Ruckert C."/>
        </authorList>
    </citation>
    <scope>NUCLEOTIDE SEQUENCE</scope>
    <source>
        <strain evidence="2">JCM 4988</strain>
    </source>
</reference>
<dbReference type="Pfam" id="PF06013">
    <property type="entry name" value="WXG100"/>
    <property type="match status" value="1"/>
</dbReference>
<comment type="similarity">
    <text evidence="1">Belongs to the WXG100 family.</text>
</comment>
<proteinExistence type="inferred from homology"/>
<dbReference type="SUPFAM" id="SSF140453">
    <property type="entry name" value="EsxAB dimer-like"/>
    <property type="match status" value="1"/>
</dbReference>
<dbReference type="RefSeq" id="WP_190125260.1">
    <property type="nucleotide sequence ID" value="NZ_BMWG01000017.1"/>
</dbReference>
<dbReference type="NCBIfam" id="TIGR03930">
    <property type="entry name" value="WXG100_ESAT6"/>
    <property type="match status" value="1"/>
</dbReference>
<dbReference type="AlphaFoldDB" id="A0A918V0C1"/>
<evidence type="ECO:0000313" key="2">
    <source>
        <dbReference type="EMBL" id="GGZ47933.1"/>
    </source>
</evidence>
<accession>A0A918V0C1</accession>
<evidence type="ECO:0000256" key="1">
    <source>
        <dbReference type="RuleBase" id="RU362001"/>
    </source>
</evidence>
<dbReference type="EMBL" id="BMWG01000017">
    <property type="protein sequence ID" value="GGZ47933.1"/>
    <property type="molecule type" value="Genomic_DNA"/>
</dbReference>
<comment type="caution">
    <text evidence="2">The sequence shown here is derived from an EMBL/GenBank/DDBJ whole genome shotgun (WGS) entry which is preliminary data.</text>
</comment>
<reference evidence="2" key="2">
    <citation type="submission" date="2020-09" db="EMBL/GenBank/DDBJ databases">
        <authorList>
            <person name="Sun Q."/>
            <person name="Ohkuma M."/>
        </authorList>
    </citation>
    <scope>NUCLEOTIDE SEQUENCE</scope>
    <source>
        <strain evidence="2">JCM 4988</strain>
    </source>
</reference>